<dbReference type="InterPro" id="IPR002891">
    <property type="entry name" value="APS"/>
</dbReference>
<dbReference type="SUPFAM" id="SSF52540">
    <property type="entry name" value="P-loop containing nucleoside triphosphate hydrolases"/>
    <property type="match status" value="1"/>
</dbReference>
<keyword evidence="10" id="KW-1185">Reference proteome</keyword>
<dbReference type="EC" id="2.7.1.25" evidence="2 6"/>
<dbReference type="InterPro" id="IPR059117">
    <property type="entry name" value="APS_kinase_dom"/>
</dbReference>
<dbReference type="InterPro" id="IPR027417">
    <property type="entry name" value="P-loop_NTPase"/>
</dbReference>
<proteinExistence type="inferred from homology"/>
<protein>
    <recommendedName>
        <fullName evidence="2 6">Adenylyl-sulfate kinase</fullName>
        <ecNumber evidence="2 6">2.7.1.25</ecNumber>
    </recommendedName>
    <alternativeName>
        <fullName evidence="6">APS kinase</fullName>
    </alternativeName>
    <alternativeName>
        <fullName evidence="6">ATP adenosine-5'-phosphosulfate 3'-phosphotransferase</fullName>
    </alternativeName>
    <alternativeName>
        <fullName evidence="6">Adenosine-5'-phosphosulfate kinase</fullName>
    </alternativeName>
</protein>
<dbReference type="GO" id="GO:0019379">
    <property type="term" value="P:sulfate assimilation, phosphoadenylyl sulfate reduction by phosphoadenylyl-sulfate reductase (thioredoxin)"/>
    <property type="evidence" value="ECO:0007669"/>
    <property type="project" value="TreeGrafter"/>
</dbReference>
<dbReference type="STRING" id="1616788.AR543_07455"/>
<gene>
    <name evidence="6" type="primary">cysC</name>
    <name evidence="9" type="ORF">AR543_07455</name>
</gene>
<feature type="domain" description="APS kinase" evidence="8">
    <location>
        <begin position="26"/>
        <end position="176"/>
    </location>
</feature>
<reference evidence="10" key="1">
    <citation type="submission" date="2015-10" db="EMBL/GenBank/DDBJ databases">
        <title>Genome of Paenibacillus bovis sp. nov.</title>
        <authorList>
            <person name="Wu Z."/>
            <person name="Gao C."/>
            <person name="Liu Z."/>
            <person name="Zheng H."/>
        </authorList>
    </citation>
    <scope>NUCLEOTIDE SEQUENCE [LARGE SCALE GENOMIC DNA]</scope>
    <source>
        <strain evidence="10">BD3526</strain>
    </source>
</reference>
<dbReference type="GO" id="GO:0010134">
    <property type="term" value="P:sulfate assimilation via adenylyl sulfate reduction"/>
    <property type="evidence" value="ECO:0007669"/>
    <property type="project" value="TreeGrafter"/>
</dbReference>
<feature type="binding site" evidence="6">
    <location>
        <begin position="34"/>
        <end position="41"/>
    </location>
    <ligand>
        <name>ATP</name>
        <dbReference type="ChEBI" id="CHEBI:30616"/>
    </ligand>
</feature>
<dbReference type="UniPathway" id="UPA00140">
    <property type="reaction ID" value="UER00205"/>
</dbReference>
<keyword evidence="3 6" id="KW-0808">Transferase</keyword>
<comment type="function">
    <text evidence="6 7">Catalyzes the synthesis of activated sulfate.</text>
</comment>
<evidence type="ECO:0000259" key="8">
    <source>
        <dbReference type="Pfam" id="PF01583"/>
    </source>
</evidence>
<dbReference type="AlphaFoldDB" id="A0A172ZEZ4"/>
<evidence type="ECO:0000256" key="7">
    <source>
        <dbReference type="RuleBase" id="RU004347"/>
    </source>
</evidence>
<dbReference type="PANTHER" id="PTHR42700">
    <property type="entry name" value="SULFATE ADENYLYLTRANSFERASE"/>
    <property type="match status" value="1"/>
</dbReference>
<organism evidence="9 10">
    <name type="scientific">Paenibacillus bovis</name>
    <dbReference type="NCBI Taxonomy" id="1616788"/>
    <lineage>
        <taxon>Bacteria</taxon>
        <taxon>Bacillati</taxon>
        <taxon>Bacillota</taxon>
        <taxon>Bacilli</taxon>
        <taxon>Bacillales</taxon>
        <taxon>Paenibacillaceae</taxon>
        <taxon>Paenibacillus</taxon>
    </lineage>
</organism>
<reference evidence="9 10" key="2">
    <citation type="journal article" date="2016" name="Int. J. Syst. Evol. Microbiol.">
        <title>Paenibacillus bovis sp. nov., isolated from raw yak (Bos grunniens) milk.</title>
        <authorList>
            <person name="Gao C."/>
            <person name="Han J."/>
            <person name="Liu Z."/>
            <person name="Xu X."/>
            <person name="Hang F."/>
            <person name="Wu Z."/>
        </authorList>
    </citation>
    <scope>NUCLEOTIDE SEQUENCE [LARGE SCALE GENOMIC DNA]</scope>
    <source>
        <strain evidence="9 10">BD3526</strain>
    </source>
</reference>
<evidence type="ECO:0000256" key="2">
    <source>
        <dbReference type="ARBA" id="ARBA00012121"/>
    </source>
</evidence>
<evidence type="ECO:0000313" key="9">
    <source>
        <dbReference type="EMBL" id="ANF95857.1"/>
    </source>
</evidence>
<evidence type="ECO:0000256" key="6">
    <source>
        <dbReference type="HAMAP-Rule" id="MF_00065"/>
    </source>
</evidence>
<comment type="pathway">
    <text evidence="6 7">Sulfur metabolism; hydrogen sulfide biosynthesis; sulfite from sulfate: step 2/3.</text>
</comment>
<comment type="catalytic activity">
    <reaction evidence="1 6 7">
        <text>adenosine 5'-phosphosulfate + ATP = 3'-phosphoadenylyl sulfate + ADP + H(+)</text>
        <dbReference type="Rhea" id="RHEA:24152"/>
        <dbReference type="ChEBI" id="CHEBI:15378"/>
        <dbReference type="ChEBI" id="CHEBI:30616"/>
        <dbReference type="ChEBI" id="CHEBI:58243"/>
        <dbReference type="ChEBI" id="CHEBI:58339"/>
        <dbReference type="ChEBI" id="CHEBI:456216"/>
        <dbReference type="EC" id="2.7.1.25"/>
    </reaction>
</comment>
<dbReference type="GO" id="GO:0004781">
    <property type="term" value="F:sulfate adenylyltransferase (ATP) activity"/>
    <property type="evidence" value="ECO:0007669"/>
    <property type="project" value="TreeGrafter"/>
</dbReference>
<sequence>MTESQQSAAGSPYITRNDRERILRQKGRVLWLTGLSGSGKSTLAFALEHELFLRGQSCYVLDGDRVRQGLNSDLGFAPEDRRENLRRIGEVARILLDSGQIVIAALISPHAPDRQMVREMFQPEDFCEIYVNCSLATCEQRDPKGLYIRARSGAIPQFTGISAPYDIPEQPELVINTEFLSVEESVMLIMETLELSAVPSMDLSR</sequence>
<dbReference type="GO" id="GO:0070814">
    <property type="term" value="P:hydrogen sulfide biosynthetic process"/>
    <property type="evidence" value="ECO:0007669"/>
    <property type="project" value="UniProtKB-UniRule"/>
</dbReference>
<name>A0A172ZEZ4_9BACL</name>
<dbReference type="KEGG" id="pbv:AR543_07455"/>
<dbReference type="Pfam" id="PF01583">
    <property type="entry name" value="APS_kinase"/>
    <property type="match status" value="1"/>
</dbReference>
<evidence type="ECO:0000256" key="3">
    <source>
        <dbReference type="ARBA" id="ARBA00022679"/>
    </source>
</evidence>
<keyword evidence="6" id="KW-0597">Phosphoprotein</keyword>
<dbReference type="GO" id="GO:0004020">
    <property type="term" value="F:adenylylsulfate kinase activity"/>
    <property type="evidence" value="ECO:0007669"/>
    <property type="project" value="UniProtKB-UniRule"/>
</dbReference>
<dbReference type="CDD" id="cd02027">
    <property type="entry name" value="APSK"/>
    <property type="match status" value="1"/>
</dbReference>
<evidence type="ECO:0000256" key="5">
    <source>
        <dbReference type="ARBA" id="ARBA00022840"/>
    </source>
</evidence>
<dbReference type="HAMAP" id="MF_00065">
    <property type="entry name" value="Adenylyl_sulf_kinase"/>
    <property type="match status" value="1"/>
</dbReference>
<accession>A0A172ZEZ4</accession>
<keyword evidence="5 6" id="KW-0067">ATP-binding</keyword>
<dbReference type="Proteomes" id="UP000078148">
    <property type="component" value="Chromosome"/>
</dbReference>
<evidence type="ECO:0000256" key="1">
    <source>
        <dbReference type="ARBA" id="ARBA00001823"/>
    </source>
</evidence>
<dbReference type="GO" id="GO:0005737">
    <property type="term" value="C:cytoplasm"/>
    <property type="evidence" value="ECO:0007669"/>
    <property type="project" value="TreeGrafter"/>
</dbReference>
<dbReference type="PANTHER" id="PTHR42700:SF1">
    <property type="entry name" value="SULFATE ADENYLYLTRANSFERASE"/>
    <property type="match status" value="1"/>
</dbReference>
<comment type="similarity">
    <text evidence="6 7">Belongs to the APS kinase family.</text>
</comment>
<dbReference type="NCBIfam" id="TIGR00455">
    <property type="entry name" value="apsK"/>
    <property type="match status" value="1"/>
</dbReference>
<dbReference type="RefSeq" id="WP_060533189.1">
    <property type="nucleotide sequence ID" value="NZ_CP013023.1"/>
</dbReference>
<dbReference type="NCBIfam" id="NF003013">
    <property type="entry name" value="PRK03846.1"/>
    <property type="match status" value="1"/>
</dbReference>
<feature type="active site" description="Phosphoserine intermediate" evidence="6">
    <location>
        <position position="108"/>
    </location>
</feature>
<dbReference type="GO" id="GO:0005524">
    <property type="term" value="F:ATP binding"/>
    <property type="evidence" value="ECO:0007669"/>
    <property type="project" value="UniProtKB-UniRule"/>
</dbReference>
<keyword evidence="6 7" id="KW-0418">Kinase</keyword>
<dbReference type="OrthoDB" id="9804504at2"/>
<dbReference type="Gene3D" id="3.40.50.300">
    <property type="entry name" value="P-loop containing nucleotide triphosphate hydrolases"/>
    <property type="match status" value="1"/>
</dbReference>
<dbReference type="EMBL" id="CP013023">
    <property type="protein sequence ID" value="ANF95857.1"/>
    <property type="molecule type" value="Genomic_DNA"/>
</dbReference>
<dbReference type="InterPro" id="IPR050512">
    <property type="entry name" value="Sulf_AdTrans/APS_kinase"/>
</dbReference>
<evidence type="ECO:0000313" key="10">
    <source>
        <dbReference type="Proteomes" id="UP000078148"/>
    </source>
</evidence>
<keyword evidence="4 6" id="KW-0547">Nucleotide-binding</keyword>
<evidence type="ECO:0000256" key="4">
    <source>
        <dbReference type="ARBA" id="ARBA00022741"/>
    </source>
</evidence>